<dbReference type="Gene3D" id="3.40.1360.10">
    <property type="match status" value="1"/>
</dbReference>
<evidence type="ECO:0000256" key="4">
    <source>
        <dbReference type="ARBA" id="ARBA00022722"/>
    </source>
</evidence>
<keyword evidence="2 11" id="KW-0690">Ribosome biogenesis</keyword>
<dbReference type="AlphaFoldDB" id="A0A1M4W686"/>
<dbReference type="NCBIfam" id="TIGR00334">
    <property type="entry name" value="5S_RNA_mat_M5"/>
    <property type="match status" value="1"/>
</dbReference>
<keyword evidence="1 11" id="KW-0963">Cytoplasm</keyword>
<keyword evidence="5" id="KW-0479">Metal-binding</keyword>
<dbReference type="InterPro" id="IPR004466">
    <property type="entry name" value="RNase_M5"/>
</dbReference>
<dbReference type="GO" id="GO:0046872">
    <property type="term" value="F:metal ion binding"/>
    <property type="evidence" value="ECO:0007669"/>
    <property type="project" value="UniProtKB-KW"/>
</dbReference>
<evidence type="ECO:0000313" key="15">
    <source>
        <dbReference type="Proteomes" id="UP000184088"/>
    </source>
</evidence>
<dbReference type="Pfam" id="PF13331">
    <property type="entry name" value="DUF4093"/>
    <property type="match status" value="1"/>
</dbReference>
<evidence type="ECO:0000256" key="11">
    <source>
        <dbReference type="HAMAP-Rule" id="MF_01469"/>
    </source>
</evidence>
<dbReference type="InterPro" id="IPR034141">
    <property type="entry name" value="TOPRIM_RNase_M5-like"/>
</dbReference>
<dbReference type="OrthoDB" id="9791329at2"/>
<dbReference type="InterPro" id="IPR025156">
    <property type="entry name" value="RNase_M5_C"/>
</dbReference>
<dbReference type="InterPro" id="IPR006171">
    <property type="entry name" value="TOPRIM_dom"/>
</dbReference>
<evidence type="ECO:0000313" key="14">
    <source>
        <dbReference type="EMBL" id="SHE76768.1"/>
    </source>
</evidence>
<comment type="subcellular location">
    <subcellularLocation>
        <location evidence="11">Cytoplasm</location>
    </subcellularLocation>
</comment>
<sequence length="177" mass="19871">MLKEVIVVEGRDDLYAVKRAVDADVIVTDGFRLKRETIDLIRMAQRKRGVIVLTDPDHAGEAIRRKISSLVKGVKHAFIPRDEATLHDDVGVENASPESIVRALEKARVERIDKEDVFTMEDMINAKLVGNQKASIRRAKLGAILGIGYANAGQFLKRLNTYNISREEFMKALESIQ</sequence>
<keyword evidence="6 11" id="KW-0699">rRNA-binding</keyword>
<comment type="catalytic activity">
    <reaction evidence="11">
        <text>Endonucleolytic cleavage of RNA, removing 21 and 42 nucleotides, respectively, from the 5'- and 3'-termini of a 5S-rRNA precursor.</text>
        <dbReference type="EC" id="3.1.26.8"/>
    </reaction>
</comment>
<dbReference type="FunFam" id="3.40.1360.10:FF:000006">
    <property type="entry name" value="Ribonuclease M5"/>
    <property type="match status" value="1"/>
</dbReference>
<keyword evidence="4 11" id="KW-0540">Nuclease</keyword>
<dbReference type="PROSITE" id="PS50880">
    <property type="entry name" value="TOPRIM"/>
    <property type="match status" value="1"/>
</dbReference>
<dbReference type="Pfam" id="PF01751">
    <property type="entry name" value="Toprim"/>
    <property type="match status" value="1"/>
</dbReference>
<proteinExistence type="inferred from homology"/>
<gene>
    <name evidence="11" type="primary">rnmV</name>
    <name evidence="14" type="ORF">SAMN02746089_00769</name>
</gene>
<keyword evidence="9" id="KW-0460">Magnesium</keyword>
<comment type="function">
    <text evidence="11">Required for correct processing of both the 5' and 3' ends of 5S rRNA precursor. Cleaves both sides of a double-stranded region yielding mature 5S rRNA in one step.</text>
</comment>
<dbReference type="EC" id="3.1.26.8" evidence="11 12"/>
<keyword evidence="8 11" id="KW-0378">Hydrolase</keyword>
<keyword evidence="3 11" id="KW-0698">rRNA processing</keyword>
<dbReference type="SMART" id="SM00493">
    <property type="entry name" value="TOPRIM"/>
    <property type="match status" value="1"/>
</dbReference>
<dbReference type="CDD" id="cd01027">
    <property type="entry name" value="TOPRIM_RNase_M5_like"/>
    <property type="match status" value="1"/>
</dbReference>
<accession>A0A1M4W686</accession>
<evidence type="ECO:0000256" key="10">
    <source>
        <dbReference type="ARBA" id="ARBA00022884"/>
    </source>
</evidence>
<feature type="domain" description="Toprim" evidence="13">
    <location>
        <begin position="3"/>
        <end position="86"/>
    </location>
</feature>
<protein>
    <recommendedName>
        <fullName evidence="11 12">Ribonuclease M5</fullName>
        <ecNumber evidence="11 12">3.1.26.8</ecNumber>
    </recommendedName>
    <alternativeName>
        <fullName evidence="11">RNase M5</fullName>
    </alternativeName>
    <alternativeName>
        <fullName evidence="11">Ribosomal RNA terminal maturase M5</fullName>
    </alternativeName>
</protein>
<keyword evidence="10 11" id="KW-0694">RNA-binding</keyword>
<dbReference type="Proteomes" id="UP000184088">
    <property type="component" value="Unassembled WGS sequence"/>
</dbReference>
<evidence type="ECO:0000256" key="3">
    <source>
        <dbReference type="ARBA" id="ARBA00022552"/>
    </source>
</evidence>
<evidence type="ECO:0000259" key="13">
    <source>
        <dbReference type="PROSITE" id="PS50880"/>
    </source>
</evidence>
<dbReference type="GO" id="GO:0019843">
    <property type="term" value="F:rRNA binding"/>
    <property type="evidence" value="ECO:0007669"/>
    <property type="project" value="UniProtKB-KW"/>
</dbReference>
<name>A0A1M4W686_9THEO</name>
<evidence type="ECO:0000256" key="6">
    <source>
        <dbReference type="ARBA" id="ARBA00022730"/>
    </source>
</evidence>
<dbReference type="PANTHER" id="PTHR39156">
    <property type="entry name" value="RIBONUCLEASE M5"/>
    <property type="match status" value="1"/>
</dbReference>
<keyword evidence="15" id="KW-1185">Reference proteome</keyword>
<evidence type="ECO:0000256" key="7">
    <source>
        <dbReference type="ARBA" id="ARBA00022759"/>
    </source>
</evidence>
<dbReference type="HAMAP" id="MF_01469">
    <property type="entry name" value="RNase_M5"/>
    <property type="match status" value="1"/>
</dbReference>
<dbReference type="PANTHER" id="PTHR39156:SF1">
    <property type="entry name" value="RIBONUCLEASE M5"/>
    <property type="match status" value="1"/>
</dbReference>
<evidence type="ECO:0000256" key="9">
    <source>
        <dbReference type="ARBA" id="ARBA00022842"/>
    </source>
</evidence>
<evidence type="ECO:0000256" key="2">
    <source>
        <dbReference type="ARBA" id="ARBA00022517"/>
    </source>
</evidence>
<evidence type="ECO:0000256" key="12">
    <source>
        <dbReference type="NCBIfam" id="TIGR00334"/>
    </source>
</evidence>
<dbReference type="GO" id="GO:0006364">
    <property type="term" value="P:rRNA processing"/>
    <property type="evidence" value="ECO:0007669"/>
    <property type="project" value="UniProtKB-UniRule"/>
</dbReference>
<evidence type="ECO:0000256" key="8">
    <source>
        <dbReference type="ARBA" id="ARBA00022801"/>
    </source>
</evidence>
<dbReference type="RefSeq" id="WP_073341895.1">
    <property type="nucleotide sequence ID" value="NZ_FQVH01000005.1"/>
</dbReference>
<dbReference type="GO" id="GO:0043822">
    <property type="term" value="F:ribonuclease M5 activity"/>
    <property type="evidence" value="ECO:0007669"/>
    <property type="project" value="UniProtKB-UniRule"/>
</dbReference>
<dbReference type="STRING" id="1121256.SAMN02746089_00769"/>
<evidence type="ECO:0000256" key="1">
    <source>
        <dbReference type="ARBA" id="ARBA00022490"/>
    </source>
</evidence>
<dbReference type="GO" id="GO:0005737">
    <property type="term" value="C:cytoplasm"/>
    <property type="evidence" value="ECO:0007669"/>
    <property type="project" value="UniProtKB-SubCell"/>
</dbReference>
<dbReference type="SUPFAM" id="SSF110455">
    <property type="entry name" value="Toprim domain"/>
    <property type="match status" value="1"/>
</dbReference>
<organism evidence="14 15">
    <name type="scientific">Caldanaerobius fijiensis DSM 17918</name>
    <dbReference type="NCBI Taxonomy" id="1121256"/>
    <lineage>
        <taxon>Bacteria</taxon>
        <taxon>Bacillati</taxon>
        <taxon>Bacillota</taxon>
        <taxon>Clostridia</taxon>
        <taxon>Thermoanaerobacterales</taxon>
        <taxon>Thermoanaerobacteraceae</taxon>
        <taxon>Caldanaerobius</taxon>
    </lineage>
</organism>
<keyword evidence="7 11" id="KW-0255">Endonuclease</keyword>
<comment type="similarity">
    <text evidence="11">Belongs to the ribonuclease M5 family.</text>
</comment>
<dbReference type="EMBL" id="FQVH01000005">
    <property type="protein sequence ID" value="SHE76768.1"/>
    <property type="molecule type" value="Genomic_DNA"/>
</dbReference>
<reference evidence="14 15" key="1">
    <citation type="submission" date="2016-11" db="EMBL/GenBank/DDBJ databases">
        <authorList>
            <person name="Jaros S."/>
            <person name="Januszkiewicz K."/>
            <person name="Wedrychowicz H."/>
        </authorList>
    </citation>
    <scope>NUCLEOTIDE SEQUENCE [LARGE SCALE GENOMIC DNA]</scope>
    <source>
        <strain evidence="14 15">DSM 17918</strain>
    </source>
</reference>
<evidence type="ECO:0000256" key="5">
    <source>
        <dbReference type="ARBA" id="ARBA00022723"/>
    </source>
</evidence>